<evidence type="ECO:0000256" key="7">
    <source>
        <dbReference type="ARBA" id="ARBA00022833"/>
    </source>
</evidence>
<accession>A0A850T1K7</accession>
<feature type="binding site" evidence="10">
    <location>
        <position position="293"/>
    </location>
    <ligand>
        <name>Zn(2+)</name>
        <dbReference type="ChEBI" id="CHEBI:29105"/>
    </ligand>
</feature>
<comment type="cofactor">
    <cofactor evidence="10">
        <name>Zn(2+)</name>
        <dbReference type="ChEBI" id="CHEBI:29105"/>
    </cofactor>
    <text evidence="10">Binds 1 zinc ion per subunit.</text>
</comment>
<feature type="binding site" evidence="10">
    <location>
        <begin position="212"/>
        <end position="220"/>
    </location>
    <ligand>
        <name>GTP</name>
        <dbReference type="ChEBI" id="CHEBI:37565"/>
    </ligand>
</feature>
<organism evidence="13 14">
    <name type="scientific">Desulfobacter latus</name>
    <dbReference type="NCBI Taxonomy" id="2292"/>
    <lineage>
        <taxon>Bacteria</taxon>
        <taxon>Pseudomonadati</taxon>
        <taxon>Thermodesulfobacteriota</taxon>
        <taxon>Desulfobacteria</taxon>
        <taxon>Desulfobacterales</taxon>
        <taxon>Desulfobacteraceae</taxon>
        <taxon>Desulfobacter</taxon>
    </lineage>
</organism>
<dbReference type="PROSITE" id="PS51721">
    <property type="entry name" value="G_CP"/>
    <property type="match status" value="1"/>
</dbReference>
<comment type="similarity">
    <text evidence="10">Belongs to the TRAFAC class YlqF/YawG GTPase family. RsgA subfamily.</text>
</comment>
<evidence type="ECO:0000256" key="8">
    <source>
        <dbReference type="ARBA" id="ARBA00022884"/>
    </source>
</evidence>
<feature type="binding site" evidence="10">
    <location>
        <position position="306"/>
    </location>
    <ligand>
        <name>Zn(2+)</name>
        <dbReference type="ChEBI" id="CHEBI:29105"/>
    </ligand>
</feature>
<dbReference type="RefSeq" id="WP_178367681.1">
    <property type="nucleotide sequence ID" value="NZ_JACADJ010000064.1"/>
</dbReference>
<feature type="domain" description="EngC GTPase" evidence="11">
    <location>
        <begin position="121"/>
        <end position="268"/>
    </location>
</feature>
<comment type="caution">
    <text evidence="13">The sequence shown here is derived from an EMBL/GenBank/DDBJ whole genome shotgun (WGS) entry which is preliminary data.</text>
</comment>
<dbReference type="NCBIfam" id="TIGR00157">
    <property type="entry name" value="ribosome small subunit-dependent GTPase A"/>
    <property type="match status" value="1"/>
</dbReference>
<dbReference type="GO" id="GO:0046872">
    <property type="term" value="F:metal ion binding"/>
    <property type="evidence" value="ECO:0007669"/>
    <property type="project" value="UniProtKB-KW"/>
</dbReference>
<protein>
    <recommendedName>
        <fullName evidence="10">Small ribosomal subunit biogenesis GTPase RsgA</fullName>
        <ecNumber evidence="10">3.6.1.-</ecNumber>
    </recommendedName>
</protein>
<keyword evidence="14" id="KW-1185">Reference proteome</keyword>
<dbReference type="GO" id="GO:0019843">
    <property type="term" value="F:rRNA binding"/>
    <property type="evidence" value="ECO:0007669"/>
    <property type="project" value="UniProtKB-KW"/>
</dbReference>
<evidence type="ECO:0000313" key="14">
    <source>
        <dbReference type="Proteomes" id="UP000553343"/>
    </source>
</evidence>
<evidence type="ECO:0000256" key="2">
    <source>
        <dbReference type="ARBA" id="ARBA00022517"/>
    </source>
</evidence>
<dbReference type="PANTHER" id="PTHR32120:SF10">
    <property type="entry name" value="SMALL RIBOSOMAL SUBUNIT BIOGENESIS GTPASE RSGA"/>
    <property type="match status" value="1"/>
</dbReference>
<dbReference type="Gene3D" id="1.10.40.50">
    <property type="entry name" value="Probable gtpase engc, domain 3"/>
    <property type="match status" value="1"/>
</dbReference>
<dbReference type="GO" id="GO:0005525">
    <property type="term" value="F:GTP binding"/>
    <property type="evidence" value="ECO:0007669"/>
    <property type="project" value="UniProtKB-UniRule"/>
</dbReference>
<feature type="binding site" evidence="10">
    <location>
        <position position="300"/>
    </location>
    <ligand>
        <name>Zn(2+)</name>
        <dbReference type="ChEBI" id="CHEBI:29105"/>
    </ligand>
</feature>
<gene>
    <name evidence="10 13" type="primary">rsgA</name>
    <name evidence="13" type="ORF">HXW94_14775</name>
</gene>
<dbReference type="Gene3D" id="3.40.50.300">
    <property type="entry name" value="P-loop containing nucleotide triphosphate hydrolases"/>
    <property type="match status" value="1"/>
</dbReference>
<evidence type="ECO:0000256" key="6">
    <source>
        <dbReference type="ARBA" id="ARBA00022801"/>
    </source>
</evidence>
<dbReference type="InterPro" id="IPR027417">
    <property type="entry name" value="P-loop_NTPase"/>
</dbReference>
<dbReference type="PANTHER" id="PTHR32120">
    <property type="entry name" value="SMALL RIBOSOMAL SUBUNIT BIOGENESIS GTPASE RSGA"/>
    <property type="match status" value="1"/>
</dbReference>
<dbReference type="Proteomes" id="UP000553343">
    <property type="component" value="Unassembled WGS sequence"/>
</dbReference>
<keyword evidence="4 10" id="KW-0699">rRNA-binding</keyword>
<dbReference type="GO" id="GO:0003924">
    <property type="term" value="F:GTPase activity"/>
    <property type="evidence" value="ECO:0007669"/>
    <property type="project" value="UniProtKB-UniRule"/>
</dbReference>
<dbReference type="AlphaFoldDB" id="A0A850T1K7"/>
<evidence type="ECO:0000256" key="5">
    <source>
        <dbReference type="ARBA" id="ARBA00022741"/>
    </source>
</evidence>
<evidence type="ECO:0000256" key="9">
    <source>
        <dbReference type="ARBA" id="ARBA00023134"/>
    </source>
</evidence>
<keyword evidence="9 10" id="KW-0342">GTP-binding</keyword>
<dbReference type="InterPro" id="IPR030378">
    <property type="entry name" value="G_CP_dom"/>
</dbReference>
<keyword evidence="1 10" id="KW-0963">Cytoplasm</keyword>
<proteinExistence type="inferred from homology"/>
<keyword evidence="2 10" id="KW-0690">Ribosome biogenesis</keyword>
<dbReference type="HAMAP" id="MF_01820">
    <property type="entry name" value="GTPase_RsgA"/>
    <property type="match status" value="1"/>
</dbReference>
<comment type="function">
    <text evidence="10">One of several proteins that assist in the late maturation steps of the functional core of the 30S ribosomal subunit. Helps release RbfA from mature subunits. May play a role in the assembly of ribosomal proteins into the subunit. Circularly permuted GTPase that catalyzes slow GTP hydrolysis, GTPase activity is stimulated by the 30S ribosomal subunit.</text>
</comment>
<evidence type="ECO:0000256" key="1">
    <source>
        <dbReference type="ARBA" id="ARBA00022490"/>
    </source>
</evidence>
<dbReference type="SUPFAM" id="SSF52540">
    <property type="entry name" value="P-loop containing nucleoside triphosphate hydrolases"/>
    <property type="match status" value="1"/>
</dbReference>
<keyword evidence="7 10" id="KW-0862">Zinc</keyword>
<evidence type="ECO:0000256" key="4">
    <source>
        <dbReference type="ARBA" id="ARBA00022730"/>
    </source>
</evidence>
<sequence length="367" mass="41139">MSNKRIVEKDNNFKHLSHLGWTSYFQNQLENIDNKSLIPARVTGVRKKYFFINDGNEELLATPAGKLQQETSSTYPVVGDWVMVRQTAIEQILPRKNTLTRGAAGMRNQKSGEYREQTIAANLDSVFIVTGLDRDFNLRRIERYLTLVYNCGLAPVIILTKADLQQHPEHFANEAETIAFGVPVHLVSAFNDTGLSDLTPYLMHGRTCVMVGSSGTGKSTLINRLYGESVQATGEVSAHVGKGTHTTTSRDLIMMPQGGMIIDNPGIREISFWDIDQGVGSTFPDIEALAAECRFSNCTHTHEPGCRVLKAVQDGELTEARLENYLKMKRELEYISARKNKSADRVEKERWQGVSKKIKTINKKKAF</sequence>
<comment type="subunit">
    <text evidence="10">Monomer. Associates with 30S ribosomal subunit, binds 16S rRNA.</text>
</comment>
<dbReference type="Pfam" id="PF03193">
    <property type="entry name" value="RsgA_GTPase"/>
    <property type="match status" value="1"/>
</dbReference>
<evidence type="ECO:0000259" key="11">
    <source>
        <dbReference type="PROSITE" id="PS50936"/>
    </source>
</evidence>
<keyword evidence="6 10" id="KW-0378">Hydrolase</keyword>
<evidence type="ECO:0000256" key="3">
    <source>
        <dbReference type="ARBA" id="ARBA00022723"/>
    </source>
</evidence>
<name>A0A850T1K7_9BACT</name>
<dbReference type="InterPro" id="IPR010914">
    <property type="entry name" value="RsgA_GTPase_dom"/>
</dbReference>
<keyword evidence="8 10" id="KW-0694">RNA-binding</keyword>
<feature type="binding site" evidence="10">
    <location>
        <begin position="160"/>
        <end position="163"/>
    </location>
    <ligand>
        <name>GTP</name>
        <dbReference type="ChEBI" id="CHEBI:37565"/>
    </ligand>
</feature>
<dbReference type="CDD" id="cd01854">
    <property type="entry name" value="YjeQ_EngC"/>
    <property type="match status" value="1"/>
</dbReference>
<feature type="domain" description="CP-type G" evidence="12">
    <location>
        <begin position="114"/>
        <end position="270"/>
    </location>
</feature>
<evidence type="ECO:0000259" key="12">
    <source>
        <dbReference type="PROSITE" id="PS51721"/>
    </source>
</evidence>
<dbReference type="EMBL" id="JACADJ010000064">
    <property type="protein sequence ID" value="NWH06230.1"/>
    <property type="molecule type" value="Genomic_DNA"/>
</dbReference>
<evidence type="ECO:0000256" key="10">
    <source>
        <dbReference type="HAMAP-Rule" id="MF_01820"/>
    </source>
</evidence>
<evidence type="ECO:0000313" key="13">
    <source>
        <dbReference type="EMBL" id="NWH06230.1"/>
    </source>
</evidence>
<reference evidence="13 14" key="1">
    <citation type="submission" date="2020-06" db="EMBL/GenBank/DDBJ databases">
        <title>High-quality draft genome of sulfate reducer Desulfobacter latus type strain AcrS2 isolated from marine sediment.</title>
        <authorList>
            <person name="Hoppe M."/>
            <person name="Larsen C.K."/>
            <person name="Marshall I.P.G."/>
            <person name="Schramm A."/>
            <person name="Marietou A.G."/>
        </authorList>
    </citation>
    <scope>NUCLEOTIDE SEQUENCE [LARGE SCALE GENOMIC DNA]</scope>
    <source>
        <strain evidence="13 14">AcRS2</strain>
    </source>
</reference>
<comment type="subcellular location">
    <subcellularLocation>
        <location evidence="10">Cytoplasm</location>
    </subcellularLocation>
</comment>
<dbReference type="GO" id="GO:0042274">
    <property type="term" value="P:ribosomal small subunit biogenesis"/>
    <property type="evidence" value="ECO:0007669"/>
    <property type="project" value="UniProtKB-UniRule"/>
</dbReference>
<dbReference type="GO" id="GO:0005737">
    <property type="term" value="C:cytoplasm"/>
    <property type="evidence" value="ECO:0007669"/>
    <property type="project" value="UniProtKB-SubCell"/>
</dbReference>
<dbReference type="PROSITE" id="PS50936">
    <property type="entry name" value="ENGC_GTPASE"/>
    <property type="match status" value="1"/>
</dbReference>
<feature type="binding site" evidence="10">
    <location>
        <position position="298"/>
    </location>
    <ligand>
        <name>Zn(2+)</name>
        <dbReference type="ChEBI" id="CHEBI:29105"/>
    </ligand>
</feature>
<keyword evidence="3 10" id="KW-0479">Metal-binding</keyword>
<dbReference type="InterPro" id="IPR004881">
    <property type="entry name" value="Ribosome_biogen_GTPase_RsgA"/>
</dbReference>
<keyword evidence="5 10" id="KW-0547">Nucleotide-binding</keyword>
<dbReference type="EC" id="3.6.1.-" evidence="10"/>